<dbReference type="AlphaFoldDB" id="A0A0C2Y2L8"/>
<organism evidence="1 2">
    <name type="scientific">Hebeloma cylindrosporum</name>
    <dbReference type="NCBI Taxonomy" id="76867"/>
    <lineage>
        <taxon>Eukaryota</taxon>
        <taxon>Fungi</taxon>
        <taxon>Dikarya</taxon>
        <taxon>Basidiomycota</taxon>
        <taxon>Agaricomycotina</taxon>
        <taxon>Agaricomycetes</taxon>
        <taxon>Agaricomycetidae</taxon>
        <taxon>Agaricales</taxon>
        <taxon>Agaricineae</taxon>
        <taxon>Hymenogastraceae</taxon>
        <taxon>Hebeloma</taxon>
    </lineage>
</organism>
<dbReference type="Proteomes" id="UP000053424">
    <property type="component" value="Unassembled WGS sequence"/>
</dbReference>
<name>A0A0C2Y2L8_HEBCY</name>
<accession>A0A0C2Y2L8</accession>
<gene>
    <name evidence="1" type="ORF">M413DRAFT_350863</name>
</gene>
<proteinExistence type="predicted"/>
<keyword evidence="2" id="KW-1185">Reference proteome</keyword>
<dbReference type="HOGENOM" id="CLU_760877_0_0_1"/>
<protein>
    <submittedName>
        <fullName evidence="1">Uncharacterized protein</fullName>
    </submittedName>
</protein>
<sequence>MGESGVQLIKDMLHGAVRALAATEVYLKMKGKYESGKVEFKATLWVPYFQQCQDYISGKGVDKPSMPASSRRIRCPPHMVAHPELSTINFLPMDLPEPSVNSEAEHDRGDLVRLVSEWVFSSSFQLDPSNSTLNSDLNSPQTPKPSNRNIFCLVSEAESGLNSLPIARLMDCLNEMGYLGGYFSFAPSRNNLPARTSQRTVDALPMTLTHQACTVEADALQSFIKAFAKDPGAVNENMEKRFEVLFASPLRAFVTGRPGFAWKPLDPMVFVLDCNDLADTSWLMESHTNSGKERSDPEDVATREKDRRLALARLVEWATSRVVRTLPGHVKFLILANKKSGLGNSLRDKGAAFVYEVQPIVSYV</sequence>
<reference evidence="1 2" key="1">
    <citation type="submission" date="2014-04" db="EMBL/GenBank/DDBJ databases">
        <authorList>
            <consortium name="DOE Joint Genome Institute"/>
            <person name="Kuo A."/>
            <person name="Gay G."/>
            <person name="Dore J."/>
            <person name="Kohler A."/>
            <person name="Nagy L.G."/>
            <person name="Floudas D."/>
            <person name="Copeland A."/>
            <person name="Barry K.W."/>
            <person name="Cichocki N."/>
            <person name="Veneault-Fourrey C."/>
            <person name="LaButti K."/>
            <person name="Lindquist E.A."/>
            <person name="Lipzen A."/>
            <person name="Lundell T."/>
            <person name="Morin E."/>
            <person name="Murat C."/>
            <person name="Sun H."/>
            <person name="Tunlid A."/>
            <person name="Henrissat B."/>
            <person name="Grigoriev I.V."/>
            <person name="Hibbett D.S."/>
            <person name="Martin F."/>
            <person name="Nordberg H.P."/>
            <person name="Cantor M.N."/>
            <person name="Hua S.X."/>
        </authorList>
    </citation>
    <scope>NUCLEOTIDE SEQUENCE [LARGE SCALE GENOMIC DNA]</scope>
    <source>
        <strain evidence="2">h7</strain>
    </source>
</reference>
<dbReference type="OrthoDB" id="3048642at2759"/>
<reference evidence="2" key="2">
    <citation type="submission" date="2015-01" db="EMBL/GenBank/DDBJ databases">
        <title>Evolutionary Origins and Diversification of the Mycorrhizal Mutualists.</title>
        <authorList>
            <consortium name="DOE Joint Genome Institute"/>
            <consortium name="Mycorrhizal Genomics Consortium"/>
            <person name="Kohler A."/>
            <person name="Kuo A."/>
            <person name="Nagy L.G."/>
            <person name="Floudas D."/>
            <person name="Copeland A."/>
            <person name="Barry K.W."/>
            <person name="Cichocki N."/>
            <person name="Veneault-Fourrey C."/>
            <person name="LaButti K."/>
            <person name="Lindquist E.A."/>
            <person name="Lipzen A."/>
            <person name="Lundell T."/>
            <person name="Morin E."/>
            <person name="Murat C."/>
            <person name="Riley R."/>
            <person name="Ohm R."/>
            <person name="Sun H."/>
            <person name="Tunlid A."/>
            <person name="Henrissat B."/>
            <person name="Grigoriev I.V."/>
            <person name="Hibbett D.S."/>
            <person name="Martin F."/>
        </authorList>
    </citation>
    <scope>NUCLEOTIDE SEQUENCE [LARGE SCALE GENOMIC DNA]</scope>
    <source>
        <strain evidence="2">h7</strain>
    </source>
</reference>
<dbReference type="EMBL" id="KN831823">
    <property type="protein sequence ID" value="KIM35337.1"/>
    <property type="molecule type" value="Genomic_DNA"/>
</dbReference>
<evidence type="ECO:0000313" key="2">
    <source>
        <dbReference type="Proteomes" id="UP000053424"/>
    </source>
</evidence>
<evidence type="ECO:0000313" key="1">
    <source>
        <dbReference type="EMBL" id="KIM35337.1"/>
    </source>
</evidence>